<gene>
    <name evidence="2" type="ORF">Salat_1454000</name>
</gene>
<evidence type="ECO:0000313" key="2">
    <source>
        <dbReference type="EMBL" id="KAK4426852.1"/>
    </source>
</evidence>
<name>A0AAE1YBC0_9LAMI</name>
<organism evidence="2 3">
    <name type="scientific">Sesamum alatum</name>
    <dbReference type="NCBI Taxonomy" id="300844"/>
    <lineage>
        <taxon>Eukaryota</taxon>
        <taxon>Viridiplantae</taxon>
        <taxon>Streptophyta</taxon>
        <taxon>Embryophyta</taxon>
        <taxon>Tracheophyta</taxon>
        <taxon>Spermatophyta</taxon>
        <taxon>Magnoliopsida</taxon>
        <taxon>eudicotyledons</taxon>
        <taxon>Gunneridae</taxon>
        <taxon>Pentapetalae</taxon>
        <taxon>asterids</taxon>
        <taxon>lamiids</taxon>
        <taxon>Lamiales</taxon>
        <taxon>Pedaliaceae</taxon>
        <taxon>Sesamum</taxon>
    </lineage>
</organism>
<protein>
    <submittedName>
        <fullName evidence="2">Uncharacterized protein</fullName>
    </submittedName>
</protein>
<reference evidence="2" key="2">
    <citation type="journal article" date="2024" name="Plant">
        <title>Genomic evolution and insights into agronomic trait innovations of Sesamum species.</title>
        <authorList>
            <person name="Miao H."/>
            <person name="Wang L."/>
            <person name="Qu L."/>
            <person name="Liu H."/>
            <person name="Sun Y."/>
            <person name="Le M."/>
            <person name="Wang Q."/>
            <person name="Wei S."/>
            <person name="Zheng Y."/>
            <person name="Lin W."/>
            <person name="Duan Y."/>
            <person name="Cao H."/>
            <person name="Xiong S."/>
            <person name="Wang X."/>
            <person name="Wei L."/>
            <person name="Li C."/>
            <person name="Ma Q."/>
            <person name="Ju M."/>
            <person name="Zhao R."/>
            <person name="Li G."/>
            <person name="Mu C."/>
            <person name="Tian Q."/>
            <person name="Mei H."/>
            <person name="Zhang T."/>
            <person name="Gao T."/>
            <person name="Zhang H."/>
        </authorList>
    </citation>
    <scope>NUCLEOTIDE SEQUENCE</scope>
    <source>
        <strain evidence="2">3651</strain>
    </source>
</reference>
<feature type="region of interest" description="Disordered" evidence="1">
    <location>
        <begin position="17"/>
        <end position="64"/>
    </location>
</feature>
<comment type="caution">
    <text evidence="2">The sequence shown here is derived from an EMBL/GenBank/DDBJ whole genome shotgun (WGS) entry which is preliminary data.</text>
</comment>
<feature type="region of interest" description="Disordered" evidence="1">
    <location>
        <begin position="89"/>
        <end position="131"/>
    </location>
</feature>
<accession>A0AAE1YBC0</accession>
<evidence type="ECO:0000256" key="1">
    <source>
        <dbReference type="SAM" id="MobiDB-lite"/>
    </source>
</evidence>
<sequence>MRWSRKEILNEVKYKEDLSKGLTGRPWEEEVEEETEHLPAIGNTDGEDGGEPSGNRTRNSPRYARMEDIKVLLEEATERGAQAAFRLMREQEVARARSPSPGDSRRRERENSIGSSHAPQRQLPKPPKEAQ</sequence>
<reference evidence="2" key="1">
    <citation type="submission" date="2020-06" db="EMBL/GenBank/DDBJ databases">
        <authorList>
            <person name="Li T."/>
            <person name="Hu X."/>
            <person name="Zhang T."/>
            <person name="Song X."/>
            <person name="Zhang H."/>
            <person name="Dai N."/>
            <person name="Sheng W."/>
            <person name="Hou X."/>
            <person name="Wei L."/>
        </authorList>
    </citation>
    <scope>NUCLEOTIDE SEQUENCE</scope>
    <source>
        <strain evidence="2">3651</strain>
        <tissue evidence="2">Leaf</tissue>
    </source>
</reference>
<keyword evidence="3" id="KW-1185">Reference proteome</keyword>
<dbReference type="AlphaFoldDB" id="A0AAE1YBC0"/>
<dbReference type="Proteomes" id="UP001293254">
    <property type="component" value="Unassembled WGS sequence"/>
</dbReference>
<dbReference type="EMBL" id="JACGWO010000005">
    <property type="protein sequence ID" value="KAK4426852.1"/>
    <property type="molecule type" value="Genomic_DNA"/>
</dbReference>
<evidence type="ECO:0000313" key="3">
    <source>
        <dbReference type="Proteomes" id="UP001293254"/>
    </source>
</evidence>
<proteinExistence type="predicted"/>